<dbReference type="OrthoDB" id="5328442at2759"/>
<dbReference type="InParanoid" id="A0A4S2MU80"/>
<feature type="region of interest" description="Disordered" evidence="1">
    <location>
        <begin position="99"/>
        <end position="144"/>
    </location>
</feature>
<feature type="region of interest" description="Disordered" evidence="1">
    <location>
        <begin position="256"/>
        <end position="358"/>
    </location>
</feature>
<name>A0A4S2MU80_9PEZI</name>
<feature type="compositionally biased region" description="Polar residues" evidence="1">
    <location>
        <begin position="103"/>
        <end position="114"/>
    </location>
</feature>
<evidence type="ECO:0000256" key="1">
    <source>
        <dbReference type="SAM" id="MobiDB-lite"/>
    </source>
</evidence>
<accession>A0A4S2MU80</accession>
<reference evidence="2 3" key="1">
    <citation type="submission" date="2019-04" db="EMBL/GenBank/DDBJ databases">
        <title>Comparative genomics and transcriptomics to analyze fruiting body development in filamentous ascomycetes.</title>
        <authorList>
            <consortium name="DOE Joint Genome Institute"/>
            <person name="Lutkenhaus R."/>
            <person name="Traeger S."/>
            <person name="Breuer J."/>
            <person name="Kuo A."/>
            <person name="Lipzen A."/>
            <person name="Pangilinan J."/>
            <person name="Dilworth D."/>
            <person name="Sandor L."/>
            <person name="Poggeler S."/>
            <person name="Barry K."/>
            <person name="Grigoriev I.V."/>
            <person name="Nowrousian M."/>
        </authorList>
    </citation>
    <scope>NUCLEOTIDE SEQUENCE [LARGE SCALE GENOMIC DNA]</scope>
    <source>
        <strain evidence="2 3">CBS 389.68</strain>
    </source>
</reference>
<dbReference type="EMBL" id="ML220127">
    <property type="protein sequence ID" value="TGZ80046.1"/>
    <property type="molecule type" value="Genomic_DNA"/>
</dbReference>
<organism evidence="2 3">
    <name type="scientific">Ascodesmis nigricans</name>
    <dbReference type="NCBI Taxonomy" id="341454"/>
    <lineage>
        <taxon>Eukaryota</taxon>
        <taxon>Fungi</taxon>
        <taxon>Dikarya</taxon>
        <taxon>Ascomycota</taxon>
        <taxon>Pezizomycotina</taxon>
        <taxon>Pezizomycetes</taxon>
        <taxon>Pezizales</taxon>
        <taxon>Ascodesmidaceae</taxon>
        <taxon>Ascodesmis</taxon>
    </lineage>
</organism>
<sequence>MSQSLRPPWLETSEAVEKILQDENLTISITSLRNSRNDCPLVQQLLTTFTSKCLNTPSEWEQDIAKTHLALDVQNILSKWIESGRQATMEGSPLAAMLEPKSPTRTVDLNTGVSVPQKRRSPDASSDDEGDDDEPEAKQQRYSPVTGEKDFRCPYYILNQNDPAHQECKNKRFPNPRKLKEHIWRFTKPFKCYCCLEGFGREKTKAIHCNERKVKCVPVSINRYTGSLEQQRDEKINQARNTAEMINIFREYESRKKAQAVEPQPQPQHTTTNSNNTNNTHNTITINPSYAVTLPPSDCQWSPATEPPHSPWRTSPLHLYPATPSSTPPFDPNPRSRSNSNPNITYAPNPTHHPPFPIRTLPARPLPEIPQIIVTGLPTTATDDLSDLFSPHAHTAIHSQPGTPMQPSFNHNIFDDHHHHHHHHHQTMLQGHVDAHQAHQQRQREMEMERVMSQEMERVVSQHRELERVLSEQGAREQQEQGMQVEEDGGVDDDGVTRTVFTPGYGSFPPMRLRLRDNGVGEGLGQ</sequence>
<dbReference type="Proteomes" id="UP000298138">
    <property type="component" value="Unassembled WGS sequence"/>
</dbReference>
<keyword evidence="3" id="KW-1185">Reference proteome</keyword>
<protein>
    <submittedName>
        <fullName evidence="2">Uncharacterized protein</fullName>
    </submittedName>
</protein>
<feature type="compositionally biased region" description="Acidic residues" evidence="1">
    <location>
        <begin position="125"/>
        <end position="135"/>
    </location>
</feature>
<feature type="compositionally biased region" description="Low complexity" evidence="1">
    <location>
        <begin position="267"/>
        <end position="289"/>
    </location>
</feature>
<gene>
    <name evidence="2" type="ORF">EX30DRAFT_396619</name>
</gene>
<proteinExistence type="predicted"/>
<feature type="compositionally biased region" description="Low complexity" evidence="1">
    <location>
        <begin position="333"/>
        <end position="343"/>
    </location>
</feature>
<feature type="region of interest" description="Disordered" evidence="1">
    <location>
        <begin position="471"/>
        <end position="526"/>
    </location>
</feature>
<evidence type="ECO:0000313" key="3">
    <source>
        <dbReference type="Proteomes" id="UP000298138"/>
    </source>
</evidence>
<evidence type="ECO:0000313" key="2">
    <source>
        <dbReference type="EMBL" id="TGZ80046.1"/>
    </source>
</evidence>
<dbReference type="AlphaFoldDB" id="A0A4S2MU80"/>
<feature type="compositionally biased region" description="Acidic residues" evidence="1">
    <location>
        <begin position="485"/>
        <end position="494"/>
    </location>
</feature>